<evidence type="ECO:0000256" key="2">
    <source>
        <dbReference type="ARBA" id="ARBA00022729"/>
    </source>
</evidence>
<proteinExistence type="inferred from homology"/>
<evidence type="ECO:0000256" key="1">
    <source>
        <dbReference type="ARBA" id="ARBA00005382"/>
    </source>
</evidence>
<sequence length="259" mass="28308">LVRELHAAGLQTDIKLLVYDGDWDNTTYAEDIFEGESAALVHGASFHCMRGAHSDTSLLASLHRRFPTKEIHVSECSSHGPSNFAENLDWNLRSLLLPSLMSGARSVGHYNLVLDAHGGAHKGGCADCRGVVSLNNGSVTYNEDFYGLAHVGMGILPGAVVLQSTLLDGNDHRCMQGMAFKNPDGSVAVVMIVWCVEAYNWFTLQKGANQVDVDLPPGVHTFLWPPLNSKQTKESLKHTTVDTTRTENLLAVEYDDDKM</sequence>
<dbReference type="GO" id="GO:0004348">
    <property type="term" value="F:glucosylceramidase activity"/>
    <property type="evidence" value="ECO:0007669"/>
    <property type="project" value="InterPro"/>
</dbReference>
<dbReference type="EMBL" id="LGRX02023992">
    <property type="protein sequence ID" value="KAK3254186.1"/>
    <property type="molecule type" value="Genomic_DNA"/>
</dbReference>
<dbReference type="InterPro" id="IPR001139">
    <property type="entry name" value="Glyco_hydro_30"/>
</dbReference>
<feature type="non-terminal residue" evidence="4">
    <location>
        <position position="1"/>
    </location>
</feature>
<evidence type="ECO:0000313" key="5">
    <source>
        <dbReference type="Proteomes" id="UP001190700"/>
    </source>
</evidence>
<keyword evidence="5" id="KW-1185">Reference proteome</keyword>
<keyword evidence="2" id="KW-0732">Signal</keyword>
<reference evidence="4 5" key="1">
    <citation type="journal article" date="2015" name="Genome Biol. Evol.">
        <title>Comparative Genomics of a Bacterivorous Green Alga Reveals Evolutionary Causalities and Consequences of Phago-Mixotrophic Mode of Nutrition.</title>
        <authorList>
            <person name="Burns J.A."/>
            <person name="Paasch A."/>
            <person name="Narechania A."/>
            <person name="Kim E."/>
        </authorList>
    </citation>
    <scope>NUCLEOTIDE SEQUENCE [LARGE SCALE GENOMIC DNA]</scope>
    <source>
        <strain evidence="4 5">PLY_AMNH</strain>
    </source>
</reference>
<dbReference type="GO" id="GO:0016020">
    <property type="term" value="C:membrane"/>
    <property type="evidence" value="ECO:0007669"/>
    <property type="project" value="GOC"/>
</dbReference>
<dbReference type="PANTHER" id="PTHR11069">
    <property type="entry name" value="GLUCOSYLCERAMIDASE"/>
    <property type="match status" value="1"/>
</dbReference>
<dbReference type="Gene3D" id="3.20.20.80">
    <property type="entry name" value="Glycosidases"/>
    <property type="match status" value="1"/>
</dbReference>
<dbReference type="SUPFAM" id="SSF51445">
    <property type="entry name" value="(Trans)glycosidases"/>
    <property type="match status" value="1"/>
</dbReference>
<gene>
    <name evidence="4" type="ORF">CYMTET_36594</name>
</gene>
<comment type="caution">
    <text evidence="4">The sequence shown here is derived from an EMBL/GenBank/DDBJ whole genome shotgun (WGS) entry which is preliminary data.</text>
</comment>
<dbReference type="PANTHER" id="PTHR11069:SF23">
    <property type="entry name" value="LYSOSOMAL ACID GLUCOSYLCERAMIDASE"/>
    <property type="match status" value="1"/>
</dbReference>
<evidence type="ECO:0000256" key="3">
    <source>
        <dbReference type="ARBA" id="ARBA00022801"/>
    </source>
</evidence>
<organism evidence="4 5">
    <name type="scientific">Cymbomonas tetramitiformis</name>
    <dbReference type="NCBI Taxonomy" id="36881"/>
    <lineage>
        <taxon>Eukaryota</taxon>
        <taxon>Viridiplantae</taxon>
        <taxon>Chlorophyta</taxon>
        <taxon>Pyramimonadophyceae</taxon>
        <taxon>Pyramimonadales</taxon>
        <taxon>Pyramimonadaceae</taxon>
        <taxon>Cymbomonas</taxon>
    </lineage>
</organism>
<accession>A0AAE0CFP7</accession>
<comment type="similarity">
    <text evidence="1">Belongs to the glycosyl hydrolase 30 family.</text>
</comment>
<evidence type="ECO:0000313" key="4">
    <source>
        <dbReference type="EMBL" id="KAK3254186.1"/>
    </source>
</evidence>
<name>A0AAE0CFP7_9CHLO</name>
<dbReference type="GO" id="GO:0006680">
    <property type="term" value="P:glucosylceramide catabolic process"/>
    <property type="evidence" value="ECO:0007669"/>
    <property type="project" value="TreeGrafter"/>
</dbReference>
<protein>
    <submittedName>
        <fullName evidence="4">Uncharacterized protein</fullName>
    </submittedName>
</protein>
<keyword evidence="3" id="KW-0378">Hydrolase</keyword>
<dbReference type="InterPro" id="IPR017853">
    <property type="entry name" value="GH"/>
</dbReference>
<dbReference type="Proteomes" id="UP001190700">
    <property type="component" value="Unassembled WGS sequence"/>
</dbReference>
<dbReference type="AlphaFoldDB" id="A0AAE0CFP7"/>